<feature type="domain" description="VanZ-like" evidence="2">
    <location>
        <begin position="33"/>
        <end position="115"/>
    </location>
</feature>
<organism evidence="3 4">
    <name type="scientific">Gelatiniphilus marinus</name>
    <dbReference type="NCBI Taxonomy" id="1759464"/>
    <lineage>
        <taxon>Bacteria</taxon>
        <taxon>Pseudomonadati</taxon>
        <taxon>Bacteroidota</taxon>
        <taxon>Flavobacteriia</taxon>
        <taxon>Flavobacteriales</taxon>
        <taxon>Flavobacteriaceae</taxon>
        <taxon>Gelatiniphilus</taxon>
    </lineage>
</organism>
<accession>A0ABW5JW40</accession>
<dbReference type="PANTHER" id="PTHR28008">
    <property type="entry name" value="DOMAIN PROTEIN, PUTATIVE (AFU_ORTHOLOGUE AFUA_3G10980)-RELATED"/>
    <property type="match status" value="1"/>
</dbReference>
<feature type="transmembrane region" description="Helical" evidence="1">
    <location>
        <begin position="67"/>
        <end position="85"/>
    </location>
</feature>
<evidence type="ECO:0000313" key="4">
    <source>
        <dbReference type="Proteomes" id="UP001597441"/>
    </source>
</evidence>
<keyword evidence="4" id="KW-1185">Reference proteome</keyword>
<dbReference type="EMBL" id="JBHULK010000008">
    <property type="protein sequence ID" value="MFD2536360.1"/>
    <property type="molecule type" value="Genomic_DNA"/>
</dbReference>
<dbReference type="PANTHER" id="PTHR28008:SF1">
    <property type="entry name" value="DOMAIN PROTEIN, PUTATIVE (AFU_ORTHOLOGUE AFUA_3G10980)-RELATED"/>
    <property type="match status" value="1"/>
</dbReference>
<dbReference type="InterPro" id="IPR006976">
    <property type="entry name" value="VanZ-like"/>
</dbReference>
<keyword evidence="1" id="KW-0472">Membrane</keyword>
<dbReference type="Proteomes" id="UP001597441">
    <property type="component" value="Unassembled WGS sequence"/>
</dbReference>
<feature type="transmembrane region" description="Helical" evidence="1">
    <location>
        <begin position="97"/>
        <end position="116"/>
    </location>
</feature>
<comment type="caution">
    <text evidence="3">The sequence shown here is derived from an EMBL/GenBank/DDBJ whole genome shotgun (WGS) entry which is preliminary data.</text>
</comment>
<dbReference type="RefSeq" id="WP_388020666.1">
    <property type="nucleotide sequence ID" value="NZ_JBHUDT010000008.1"/>
</dbReference>
<name>A0ABW5JW40_9FLAO</name>
<sequence>MLKKYALLIAVFYSLALALVSLVRLNNLPDVGVSFGDKIFHFLVYAVLAFLWFNTFFFVFKQKKTRAVQYAAVFSIVFGIIIEVLQGSITVSRHTDVYDAIANTLGVLIMAIILLVNKNAPIKKL</sequence>
<dbReference type="Pfam" id="PF04892">
    <property type="entry name" value="VanZ"/>
    <property type="match status" value="1"/>
</dbReference>
<dbReference type="NCBIfam" id="NF037970">
    <property type="entry name" value="vanZ_1"/>
    <property type="match status" value="1"/>
</dbReference>
<evidence type="ECO:0000313" key="3">
    <source>
        <dbReference type="EMBL" id="MFD2536360.1"/>
    </source>
</evidence>
<proteinExistence type="predicted"/>
<protein>
    <submittedName>
        <fullName evidence="3">VanZ family protein</fullName>
    </submittedName>
</protein>
<reference evidence="4" key="1">
    <citation type="journal article" date="2019" name="Int. J. Syst. Evol. Microbiol.">
        <title>The Global Catalogue of Microorganisms (GCM) 10K type strain sequencing project: providing services to taxonomists for standard genome sequencing and annotation.</title>
        <authorList>
            <consortium name="The Broad Institute Genomics Platform"/>
            <consortium name="The Broad Institute Genome Sequencing Center for Infectious Disease"/>
            <person name="Wu L."/>
            <person name="Ma J."/>
        </authorList>
    </citation>
    <scope>NUCLEOTIDE SEQUENCE [LARGE SCALE GENOMIC DNA]</scope>
    <source>
        <strain evidence="4">KCTC 42903</strain>
    </source>
</reference>
<evidence type="ECO:0000256" key="1">
    <source>
        <dbReference type="SAM" id="Phobius"/>
    </source>
</evidence>
<feature type="transmembrane region" description="Helical" evidence="1">
    <location>
        <begin position="38"/>
        <end position="60"/>
    </location>
</feature>
<keyword evidence="1" id="KW-0812">Transmembrane</keyword>
<keyword evidence="1" id="KW-1133">Transmembrane helix</keyword>
<evidence type="ECO:0000259" key="2">
    <source>
        <dbReference type="Pfam" id="PF04892"/>
    </source>
</evidence>
<gene>
    <name evidence="3" type="ORF">ACFSQS_14705</name>
</gene>